<dbReference type="PROSITE" id="PS50932">
    <property type="entry name" value="HTH_LACI_2"/>
    <property type="match status" value="1"/>
</dbReference>
<dbReference type="GO" id="GO:0003700">
    <property type="term" value="F:DNA-binding transcription factor activity"/>
    <property type="evidence" value="ECO:0007669"/>
    <property type="project" value="TreeGrafter"/>
</dbReference>
<sequence>MSIKRRQRQDIGKGGGMTGGRANLRTLAEHLGLSISTVSRALKNGPEVRPETIERVKQAAAQFGYVPNIGGIHLRTGRTLKVCSILYAPEVGDYGEPGFLAQVEGMSNGLEKAGYNLIVLAQTGHQAPLESVRKVYDQRLADAIVFSRTTPMDERARFCLEKEFPFVSFGRTELQTPHAFVDHDDESAVFDAVVQMARGGHRRIVLLNPPGGLTYVGLRLRGYQRALAEVGLPWTESMVYQGDLSVRATREAVKQLLVREPSTTAFVCGNQMSIVGTLEALLENGMDTQRDGLSVVGFGGMPFLTLSEQRVTYYYQPQVRVGTILANHLTALLNGHPAETLQTVLPYVRIDDLRVFRTHHGFDPAKLPQQS</sequence>
<evidence type="ECO:0000313" key="7">
    <source>
        <dbReference type="Proteomes" id="UP000001351"/>
    </source>
</evidence>
<dbReference type="PANTHER" id="PTHR30146">
    <property type="entry name" value="LACI-RELATED TRANSCRIPTIONAL REPRESSOR"/>
    <property type="match status" value="1"/>
</dbReference>
<gene>
    <name evidence="6" type="ordered locus">STAUR_6016</name>
</gene>
<dbReference type="eggNOG" id="COG1609">
    <property type="taxonomic scope" value="Bacteria"/>
</dbReference>
<evidence type="ECO:0000313" key="6">
    <source>
        <dbReference type="EMBL" id="ADO73776.1"/>
    </source>
</evidence>
<dbReference type="InterPro" id="IPR001761">
    <property type="entry name" value="Peripla_BP/Lac1_sug-bd_dom"/>
</dbReference>
<dbReference type="InterPro" id="IPR028082">
    <property type="entry name" value="Peripla_BP_I"/>
</dbReference>
<evidence type="ECO:0000256" key="2">
    <source>
        <dbReference type="ARBA" id="ARBA00023125"/>
    </source>
</evidence>
<evidence type="ECO:0000259" key="5">
    <source>
        <dbReference type="PROSITE" id="PS50932"/>
    </source>
</evidence>
<protein>
    <submittedName>
        <fullName evidence="6">Transcriptional regulator, LacI family protein</fullName>
    </submittedName>
</protein>
<evidence type="ECO:0000256" key="3">
    <source>
        <dbReference type="ARBA" id="ARBA00023163"/>
    </source>
</evidence>
<dbReference type="Pfam" id="PF00356">
    <property type="entry name" value="LacI"/>
    <property type="match status" value="1"/>
</dbReference>
<dbReference type="EMBL" id="CP002271">
    <property type="protein sequence ID" value="ADO73776.1"/>
    <property type="molecule type" value="Genomic_DNA"/>
</dbReference>
<proteinExistence type="predicted"/>
<name>E3FCV7_STIAD</name>
<dbReference type="InterPro" id="IPR010982">
    <property type="entry name" value="Lambda_DNA-bd_dom_sf"/>
</dbReference>
<keyword evidence="1" id="KW-0805">Transcription regulation</keyword>
<keyword evidence="7" id="KW-1185">Reference proteome</keyword>
<dbReference type="KEGG" id="sur:STAUR_6016"/>
<dbReference type="SUPFAM" id="SSF47413">
    <property type="entry name" value="lambda repressor-like DNA-binding domains"/>
    <property type="match status" value="1"/>
</dbReference>
<accession>E3FCV7</accession>
<dbReference type="SUPFAM" id="SSF53822">
    <property type="entry name" value="Periplasmic binding protein-like I"/>
    <property type="match status" value="1"/>
</dbReference>
<dbReference type="HOGENOM" id="CLU_037628_6_1_7"/>
<feature type="region of interest" description="Disordered" evidence="4">
    <location>
        <begin position="1"/>
        <end position="21"/>
    </location>
</feature>
<evidence type="ECO:0000256" key="1">
    <source>
        <dbReference type="ARBA" id="ARBA00023015"/>
    </source>
</evidence>
<dbReference type="InterPro" id="IPR000843">
    <property type="entry name" value="HTH_LacI"/>
</dbReference>
<dbReference type="Gene3D" id="3.40.50.2300">
    <property type="match status" value="2"/>
</dbReference>
<keyword evidence="3" id="KW-0804">Transcription</keyword>
<organism evidence="6 7">
    <name type="scientific">Stigmatella aurantiaca (strain DW4/3-1)</name>
    <dbReference type="NCBI Taxonomy" id="378806"/>
    <lineage>
        <taxon>Bacteria</taxon>
        <taxon>Pseudomonadati</taxon>
        <taxon>Myxococcota</taxon>
        <taxon>Myxococcia</taxon>
        <taxon>Myxococcales</taxon>
        <taxon>Cystobacterineae</taxon>
        <taxon>Archangiaceae</taxon>
        <taxon>Stigmatella</taxon>
    </lineage>
</organism>
<keyword evidence="2" id="KW-0238">DNA-binding</keyword>
<dbReference type="PANTHER" id="PTHR30146:SF138">
    <property type="entry name" value="TRANSCRIPTIONAL REGULATORY PROTEIN"/>
    <property type="match status" value="1"/>
</dbReference>
<dbReference type="AlphaFoldDB" id="E3FCV7"/>
<dbReference type="Proteomes" id="UP000001351">
    <property type="component" value="Chromosome"/>
</dbReference>
<feature type="domain" description="HTH lacI-type" evidence="5">
    <location>
        <begin position="22"/>
        <end position="76"/>
    </location>
</feature>
<evidence type="ECO:0000256" key="4">
    <source>
        <dbReference type="SAM" id="MobiDB-lite"/>
    </source>
</evidence>
<dbReference type="Gene3D" id="1.10.260.40">
    <property type="entry name" value="lambda repressor-like DNA-binding domains"/>
    <property type="match status" value="1"/>
</dbReference>
<dbReference type="Pfam" id="PF00532">
    <property type="entry name" value="Peripla_BP_1"/>
    <property type="match status" value="1"/>
</dbReference>
<reference evidence="6 7" key="1">
    <citation type="journal article" date="2011" name="Mol. Biol. Evol.">
        <title>Comparative genomic analysis of fruiting body formation in Myxococcales.</title>
        <authorList>
            <person name="Huntley S."/>
            <person name="Hamann N."/>
            <person name="Wegener-Feldbrugge S."/>
            <person name="Treuner-Lange A."/>
            <person name="Kube M."/>
            <person name="Reinhardt R."/>
            <person name="Klages S."/>
            <person name="Muller R."/>
            <person name="Ronning C.M."/>
            <person name="Nierman W.C."/>
            <person name="Sogaard-Andersen L."/>
        </authorList>
    </citation>
    <scope>NUCLEOTIDE SEQUENCE [LARGE SCALE GENOMIC DNA]</scope>
    <source>
        <strain evidence="6 7">DW4/3-1</strain>
    </source>
</reference>
<dbReference type="CDD" id="cd01392">
    <property type="entry name" value="HTH_LacI"/>
    <property type="match status" value="1"/>
</dbReference>
<dbReference type="GO" id="GO:0000976">
    <property type="term" value="F:transcription cis-regulatory region binding"/>
    <property type="evidence" value="ECO:0007669"/>
    <property type="project" value="TreeGrafter"/>
</dbReference>
<dbReference type="SMART" id="SM00354">
    <property type="entry name" value="HTH_LACI"/>
    <property type="match status" value="1"/>
</dbReference>
<dbReference type="STRING" id="378806.STAUR_6016"/>